<dbReference type="PANTHER" id="PTHR13393:SF0">
    <property type="entry name" value="RNA N6-ADENOSINE-METHYLTRANSFERASE METTL16"/>
    <property type="match status" value="1"/>
</dbReference>
<proteinExistence type="inferred from homology"/>
<evidence type="ECO:0000313" key="8">
    <source>
        <dbReference type="Proteomes" id="UP000823405"/>
    </source>
</evidence>
<evidence type="ECO:0000256" key="3">
    <source>
        <dbReference type="ARBA" id="ARBA00022679"/>
    </source>
</evidence>
<dbReference type="OrthoDB" id="514248at2759"/>
<evidence type="ECO:0000256" key="1">
    <source>
        <dbReference type="ARBA" id="ARBA00005878"/>
    </source>
</evidence>
<organism evidence="7 8">
    <name type="scientific">Linnemannia gamsii</name>
    <dbReference type="NCBI Taxonomy" id="64522"/>
    <lineage>
        <taxon>Eukaryota</taxon>
        <taxon>Fungi</taxon>
        <taxon>Fungi incertae sedis</taxon>
        <taxon>Mucoromycota</taxon>
        <taxon>Mortierellomycotina</taxon>
        <taxon>Mortierellomycetes</taxon>
        <taxon>Mortierellales</taxon>
        <taxon>Mortierellaceae</taxon>
        <taxon>Linnemannia</taxon>
    </lineage>
</organism>
<dbReference type="GO" id="GO:0070475">
    <property type="term" value="P:rRNA base methylation"/>
    <property type="evidence" value="ECO:0007669"/>
    <property type="project" value="TreeGrafter"/>
</dbReference>
<sequence>MSKRKLKETGMHPNNPYFNNPPDFIALAQLYPSLAPFVTVKKSSESLQGNPGSDARGIINFQDPSALRELTYCLLRKDFSIDLNIPLDSLCPPIPNRLNYICWIEDLLDNESNKEIHGIDIGTGASCIYPLLGCSRNKNWRMVATDIDDRSISFAKSNAKRNHVDSIKIIKNNSTDIFPAFLFEDYEQRYDFCMCNPPFYKDEQDIQDSLEGKESQPSAVCKGTANEMITVGGETQFVKQMVDESVIHGQRICWYTSMLGKRASVDTVITYLKEKKILNYTLTTFRQGRTSRWAIAWSHGNTHASRTSMQHISNKMIKLTPPKKILSFQCEGSTVETIMHSAEDLLDALLIKHRSGAASPDTETPTARVLHCTTERNTWSRASRRVLARECATGSKTTKEVADSVLSPVVLEFDVRVSLTSQSTSAETQSSSTSQIAANPAQAFHTVEFTWTVGEDRDLFESCFLHFRSKFQQDQSSEIRAP</sequence>
<evidence type="ECO:0000256" key="2">
    <source>
        <dbReference type="ARBA" id="ARBA00022603"/>
    </source>
</evidence>
<dbReference type="Gene3D" id="3.40.50.150">
    <property type="entry name" value="Vaccinia Virus protein VP39"/>
    <property type="match status" value="1"/>
</dbReference>
<feature type="binding site" evidence="6">
    <location>
        <position position="97"/>
    </location>
    <ligand>
        <name>S-adenosyl-L-methionine</name>
        <dbReference type="ChEBI" id="CHEBI:59789"/>
    </ligand>
</feature>
<gene>
    <name evidence="7" type="primary">METTL16</name>
    <name evidence="7" type="ORF">BGZ97_002903</name>
</gene>
<keyword evidence="3 5" id="KW-0808">Transferase</keyword>
<dbReference type="InterPro" id="IPR010286">
    <property type="entry name" value="METTL16/RlmF"/>
</dbReference>
<dbReference type="InterPro" id="IPR029063">
    <property type="entry name" value="SAM-dependent_MTases_sf"/>
</dbReference>
<reference evidence="7" key="1">
    <citation type="journal article" date="2020" name="Fungal Divers.">
        <title>Resolving the Mortierellaceae phylogeny through synthesis of multi-gene phylogenetics and phylogenomics.</title>
        <authorList>
            <person name="Vandepol N."/>
            <person name="Liber J."/>
            <person name="Desiro A."/>
            <person name="Na H."/>
            <person name="Kennedy M."/>
            <person name="Barry K."/>
            <person name="Grigoriev I.V."/>
            <person name="Miller A.N."/>
            <person name="O'Donnell K."/>
            <person name="Stajich J.E."/>
            <person name="Bonito G."/>
        </authorList>
    </citation>
    <scope>NUCLEOTIDE SEQUENCE</scope>
    <source>
        <strain evidence="7">NVP60</strain>
    </source>
</reference>
<feature type="binding site" evidence="6">
    <location>
        <position position="122"/>
    </location>
    <ligand>
        <name>S-adenosyl-L-methionine</name>
        <dbReference type="ChEBI" id="CHEBI:59789"/>
    </ligand>
</feature>
<dbReference type="AlphaFoldDB" id="A0A9P6QYS7"/>
<dbReference type="EC" id="2.1.1.-" evidence="5"/>
<dbReference type="PIRSF" id="PIRSF037350">
    <property type="entry name" value="Mtase_ZK1128_prd"/>
    <property type="match status" value="1"/>
</dbReference>
<dbReference type="EMBL" id="JAAAIN010001661">
    <property type="protein sequence ID" value="KAG0301194.1"/>
    <property type="molecule type" value="Genomic_DNA"/>
</dbReference>
<keyword evidence="2 5" id="KW-0489">Methyltransferase</keyword>
<dbReference type="GO" id="GO:0005634">
    <property type="term" value="C:nucleus"/>
    <property type="evidence" value="ECO:0007669"/>
    <property type="project" value="TreeGrafter"/>
</dbReference>
<evidence type="ECO:0000313" key="7">
    <source>
        <dbReference type="EMBL" id="KAG0301194.1"/>
    </source>
</evidence>
<accession>A0A9P6QYS7</accession>
<dbReference type="PANTHER" id="PTHR13393">
    <property type="entry name" value="SAM-DEPENDENT METHYLTRANSFERASE"/>
    <property type="match status" value="1"/>
</dbReference>
<evidence type="ECO:0000256" key="5">
    <source>
        <dbReference type="PIRNR" id="PIRNR037350"/>
    </source>
</evidence>
<dbReference type="GO" id="GO:0008168">
    <property type="term" value="F:methyltransferase activity"/>
    <property type="evidence" value="ECO:0007669"/>
    <property type="project" value="UniProtKB-UniRule"/>
</dbReference>
<keyword evidence="4 6" id="KW-0949">S-adenosyl-L-methionine</keyword>
<comment type="similarity">
    <text evidence="1 5">Belongs to the methyltransferase superfamily. METTL16/RlmF family.</text>
</comment>
<dbReference type="SUPFAM" id="SSF53335">
    <property type="entry name" value="S-adenosyl-L-methionine-dependent methyltransferases"/>
    <property type="match status" value="1"/>
</dbReference>
<evidence type="ECO:0000256" key="4">
    <source>
        <dbReference type="ARBA" id="ARBA00022691"/>
    </source>
</evidence>
<keyword evidence="8" id="KW-1185">Reference proteome</keyword>
<dbReference type="InterPro" id="IPR017182">
    <property type="entry name" value="METTL16/PsiM"/>
</dbReference>
<dbReference type="Pfam" id="PF05971">
    <property type="entry name" value="Methyltransf_10"/>
    <property type="match status" value="1"/>
</dbReference>
<dbReference type="CDD" id="cd02440">
    <property type="entry name" value="AdoMet_MTases"/>
    <property type="match status" value="1"/>
</dbReference>
<dbReference type="Proteomes" id="UP000823405">
    <property type="component" value="Unassembled WGS sequence"/>
</dbReference>
<comment type="caution">
    <text evidence="7">The sequence shown here is derived from an EMBL/GenBank/DDBJ whole genome shotgun (WGS) entry which is preliminary data.</text>
</comment>
<feature type="binding site" evidence="6">
    <location>
        <position position="196"/>
    </location>
    <ligand>
        <name>S-adenosyl-L-methionine</name>
        <dbReference type="ChEBI" id="CHEBI:59789"/>
    </ligand>
</feature>
<feature type="binding site" evidence="6">
    <location>
        <position position="146"/>
    </location>
    <ligand>
        <name>S-adenosyl-L-methionine</name>
        <dbReference type="ChEBI" id="CHEBI:59789"/>
    </ligand>
</feature>
<name>A0A9P6QYS7_9FUNG</name>
<protein>
    <recommendedName>
        <fullName evidence="5">U6 small nuclear RNA (adenine-(43)-N(6))-methyltransferase</fullName>
        <ecNumber evidence="5">2.1.1.-</ecNumber>
    </recommendedName>
</protein>
<evidence type="ECO:0000256" key="6">
    <source>
        <dbReference type="PIRSR" id="PIRSR037350-1"/>
    </source>
</evidence>